<dbReference type="RefSeq" id="WP_345666278.1">
    <property type="nucleotide sequence ID" value="NZ_BAABET010000019.1"/>
</dbReference>
<proteinExistence type="predicted"/>
<sequence>MPDNPSQGCRYLSDQVAIKLAWELSVDSAEQAAMRRTAEECPDSDVTVNPVP</sequence>
<dbReference type="Proteomes" id="UP001501115">
    <property type="component" value="Unassembled WGS sequence"/>
</dbReference>
<dbReference type="EMBL" id="BAABET010000019">
    <property type="protein sequence ID" value="GAA4340264.1"/>
    <property type="molecule type" value="Genomic_DNA"/>
</dbReference>
<name>A0ABP8HJM7_9ACTN</name>
<evidence type="ECO:0000313" key="1">
    <source>
        <dbReference type="EMBL" id="GAA4340264.1"/>
    </source>
</evidence>
<protein>
    <recommendedName>
        <fullName evidence="3">Ferredoxin</fullName>
    </recommendedName>
</protein>
<organism evidence="1 2">
    <name type="scientific">Streptomyces venetus</name>
    <dbReference type="NCBI Taxonomy" id="1701086"/>
    <lineage>
        <taxon>Bacteria</taxon>
        <taxon>Bacillati</taxon>
        <taxon>Actinomycetota</taxon>
        <taxon>Actinomycetes</taxon>
        <taxon>Kitasatosporales</taxon>
        <taxon>Streptomycetaceae</taxon>
        <taxon>Streptomyces</taxon>
    </lineage>
</organism>
<accession>A0ABP8HJM7</accession>
<gene>
    <name evidence="1" type="ORF">GCM10023086_75700</name>
</gene>
<comment type="caution">
    <text evidence="1">The sequence shown here is derived from an EMBL/GenBank/DDBJ whole genome shotgun (WGS) entry which is preliminary data.</text>
</comment>
<evidence type="ECO:0000313" key="2">
    <source>
        <dbReference type="Proteomes" id="UP001501115"/>
    </source>
</evidence>
<evidence type="ECO:0008006" key="3">
    <source>
        <dbReference type="Google" id="ProtNLM"/>
    </source>
</evidence>
<keyword evidence="2" id="KW-1185">Reference proteome</keyword>
<reference evidence="2" key="1">
    <citation type="journal article" date="2019" name="Int. J. Syst. Evol. Microbiol.">
        <title>The Global Catalogue of Microorganisms (GCM) 10K type strain sequencing project: providing services to taxonomists for standard genome sequencing and annotation.</title>
        <authorList>
            <consortium name="The Broad Institute Genomics Platform"/>
            <consortium name="The Broad Institute Genome Sequencing Center for Infectious Disease"/>
            <person name="Wu L."/>
            <person name="Ma J."/>
        </authorList>
    </citation>
    <scope>NUCLEOTIDE SEQUENCE [LARGE SCALE GENOMIC DNA]</scope>
    <source>
        <strain evidence="2">JCM 31290</strain>
    </source>
</reference>